<evidence type="ECO:0000313" key="1">
    <source>
        <dbReference type="EMBL" id="EPP25335.1"/>
    </source>
</evidence>
<gene>
    <name evidence="1" type="ORF">L910_0486</name>
</gene>
<proteinExistence type="predicted"/>
<dbReference type="AlphaFoldDB" id="S7JSX2"/>
<comment type="caution">
    <text evidence="1">The sequence shown here is derived from an EMBL/GenBank/DDBJ whole genome shotgun (WGS) entry which is preliminary data.</text>
</comment>
<name>S7JSX2_VIBFL</name>
<reference evidence="1 2" key="1">
    <citation type="journal article" date="2013" name="Gut Pathog.">
        <title>Evidence of a new metabolic capacity in an emerging diarrheal pathogen: lessons from the draft genomes of Vibrio fluvialis strains PG41 and I21563.</title>
        <authorList>
            <person name="Khatri I."/>
            <person name="Mahajan S."/>
            <person name="Dureja C."/>
            <person name="Subramanian S."/>
            <person name="Raychaudhuri S."/>
        </authorList>
    </citation>
    <scope>NUCLEOTIDE SEQUENCE [LARGE SCALE GENOMIC DNA]</scope>
    <source>
        <strain evidence="1 2">PG41</strain>
    </source>
</reference>
<dbReference type="PATRIC" id="fig|1336752.4.peg.487"/>
<accession>S7JSX2</accession>
<dbReference type="Proteomes" id="UP000014854">
    <property type="component" value="Unassembled WGS sequence"/>
</dbReference>
<sequence>MTSSHFQSKTADNEWNKRSKRRYRQPITAMVYLLPLSFNSIKQSLMR</sequence>
<dbReference type="EMBL" id="ASXS01000001">
    <property type="protein sequence ID" value="EPP25335.1"/>
    <property type="molecule type" value="Genomic_DNA"/>
</dbReference>
<organism evidence="1 2">
    <name type="scientific">Vibrio fluvialis PG41</name>
    <dbReference type="NCBI Taxonomy" id="1336752"/>
    <lineage>
        <taxon>Bacteria</taxon>
        <taxon>Pseudomonadati</taxon>
        <taxon>Pseudomonadota</taxon>
        <taxon>Gammaproteobacteria</taxon>
        <taxon>Vibrionales</taxon>
        <taxon>Vibrionaceae</taxon>
        <taxon>Vibrio</taxon>
    </lineage>
</organism>
<protein>
    <submittedName>
        <fullName evidence="1">Uncharacterized protein</fullName>
    </submittedName>
</protein>
<evidence type="ECO:0000313" key="2">
    <source>
        <dbReference type="Proteomes" id="UP000014854"/>
    </source>
</evidence>